<feature type="region of interest" description="Disordered" evidence="1">
    <location>
        <begin position="1092"/>
        <end position="1118"/>
    </location>
</feature>
<feature type="domain" description="EGF-like" evidence="3">
    <location>
        <begin position="1483"/>
        <end position="1498"/>
    </location>
</feature>
<accession>A0ABP1QQ00</accession>
<keyword evidence="2" id="KW-0472">Membrane</keyword>
<sequence>MFLFPRFTACKTGFCLIFFNFLIDLSIGKKLSFGETCKPKAASIQHLPETRTLFGIRSGGSDNDLFKSGSSQGERVPLGFETAQKIIKRSIDSEEFYEIRQSEQNALSNGLRNHQSETPTIPLHSLVDPEKGNSVENEKTKRKKKMEEADKEKTYPSSYVTNSQNIIISSSSSRTPTIPSSLQQREQKYSSRYQTVSAAGYKSGLEINSKKFNALQVGILPTEADIHLMKSEMKRDDQEREQQQSNLFSQRSLQDKIRFFKCPSSTAAAPCNSVYSGETRDTVGRDDAYVTNYLLAKGEKKEEEIINGVVNERQHDTAYEMQNNGPFQENRSGNVPIKTTTFGERDKNMGVDDGDSHQNLDDADFTDGKQVKNLHHVRNWENKHSSRVHISNETNIHNILQDGIVDWLKMNAWGNSREKHIIQLHSNPNFEQEEKDLEISSMEPILFSPKPVGTSSKERLLNAMTMTTLIEMKLKENLLKCKKNRVENVSTSWDWHFKFLCSTARKQKAIGSSSSPTGNPIQLEQVVKGRNTSLRTNYGLAKQLKTPSSSINSNVGALNSVDIKTTSKTHNIEMLNLPFQDANYPKPTLRKEVHGSDIDVNSEEKMRLKKKLVEERETRIKMGEKVLMKYYQRATTVMTPVPSIILPHEQDVDKHYTKPDSNLFEQDLRSSTPNKFDHHPSKRLATFSYDKRHKLVVENAYKSSQLFTASPPPPSSSNNQVFGVSRGIIEEPKQSPVLPNRKWIPVSENEKTVQGRKEEERLTNHVVSARSHSANSKEEDVTVTSQVIKPTSKVSDMNGMSENLTMLTQSLLPKTNETIKVPTKQAELEPFKNENFARRWMKRREETWRSRDKRNVISVKSLSIMSTGVKNSKGNSETTQIVTRGKLPKITSVEGNHSPRYVISGARDETLVGKRTVSISEKNEANIEDKYNDGRQVPTSTSPFFKTSRSSKEDETHRNIYSPHLSQMNAFNIRRDNVLYSPNSIQPKLIKNEENELKLVSLSQDSELEQFPFQVSTDSSISSPSIPLDSTQGFSTAGAESNNINTLVMSTTSVSSSPSSFMSTATEALTLAPLVESTIDLVSPTYAVEQDSNGVTTSLSTSVTSSSAAGMDSGSSKTDSIGIDMTSAGVSPAPLSEATLATSMLSLATETSGDDKPESISIASTSIVPSLPTIPYTSSSLSAVTENSMNMLTVSMDSTTKDTADGEIVRETAGTSTMPMPTTDQVAVSSSEPHTTSSVGSSVTFEAKPNTMEGELVTIASSESLHTTVQTSQASEQSSNNDPPATTQVPSTSGDMVVTETVVSSAKFTMLQQQSTTAAAAGSFDSTTEMGTSGIPTAAAPAVTEVYAVTPTDQNQPQETTHLMSSVTSNPEEAIQTTSMSLDEKGNEEQATSTNAPIPSSPLPPPPGSAHENSEDYLQCDEIVGLECSGKTEQCVCKTGMEYNDEQKKCIGLLGSECKRNENSCISDGECVSGGAGDGKGICQCKVGFVSADDKRKCLPGLNAKCSSGGENQCHPNFECPRSAGKCSCRANQTIGVPHSSEGNVATSGLRELKCFLDYGSYCTVSDDHCNHFRFLKCSRQNSKCECADTKNQLYNSIQRTCVSRAATACKLGGGDGDDARNKQAGKDDIEMSSIAPCIGNSTCVRPKNETDSSSSVGICKCLDEFDQHWQGYCVMKGGAGYMTACNISMGLLVMLLTLMNYVCN</sequence>
<feature type="compositionally biased region" description="Polar residues" evidence="1">
    <location>
        <begin position="1265"/>
        <end position="1294"/>
    </location>
</feature>
<proteinExistence type="predicted"/>
<dbReference type="Proteomes" id="UP001642540">
    <property type="component" value="Unassembled WGS sequence"/>
</dbReference>
<feature type="compositionally biased region" description="Basic and acidic residues" evidence="1">
    <location>
        <begin position="749"/>
        <end position="763"/>
    </location>
</feature>
<dbReference type="PROSITE" id="PS01186">
    <property type="entry name" value="EGF_2"/>
    <property type="match status" value="1"/>
</dbReference>
<evidence type="ECO:0000313" key="4">
    <source>
        <dbReference type="EMBL" id="CAL8107391.1"/>
    </source>
</evidence>
<dbReference type="InterPro" id="IPR000742">
    <property type="entry name" value="EGF"/>
</dbReference>
<evidence type="ECO:0000256" key="2">
    <source>
        <dbReference type="SAM" id="Phobius"/>
    </source>
</evidence>
<feature type="compositionally biased region" description="Polar residues" evidence="1">
    <location>
        <begin position="937"/>
        <end position="948"/>
    </location>
</feature>
<evidence type="ECO:0000256" key="1">
    <source>
        <dbReference type="SAM" id="MobiDB-lite"/>
    </source>
</evidence>
<dbReference type="EMBL" id="CAXLJM020000038">
    <property type="protein sequence ID" value="CAL8107391.1"/>
    <property type="molecule type" value="Genomic_DNA"/>
</dbReference>
<feature type="region of interest" description="Disordered" evidence="1">
    <location>
        <begin position="1353"/>
        <end position="1414"/>
    </location>
</feature>
<feature type="compositionally biased region" description="Polar residues" evidence="1">
    <location>
        <begin position="107"/>
        <end position="119"/>
    </location>
</feature>
<keyword evidence="2" id="KW-0812">Transmembrane</keyword>
<feature type="compositionally biased region" description="Polar residues" evidence="1">
    <location>
        <begin position="1353"/>
        <end position="1381"/>
    </location>
</feature>
<organism evidence="4 5">
    <name type="scientific">Orchesella dallaii</name>
    <dbReference type="NCBI Taxonomy" id="48710"/>
    <lineage>
        <taxon>Eukaryota</taxon>
        <taxon>Metazoa</taxon>
        <taxon>Ecdysozoa</taxon>
        <taxon>Arthropoda</taxon>
        <taxon>Hexapoda</taxon>
        <taxon>Collembola</taxon>
        <taxon>Entomobryomorpha</taxon>
        <taxon>Entomobryoidea</taxon>
        <taxon>Orchesellidae</taxon>
        <taxon>Orchesellinae</taxon>
        <taxon>Orchesella</taxon>
    </lineage>
</organism>
<feature type="region of interest" description="Disordered" evidence="1">
    <location>
        <begin position="931"/>
        <end position="956"/>
    </location>
</feature>
<keyword evidence="5" id="KW-1185">Reference proteome</keyword>
<comment type="caution">
    <text evidence="4">The sequence shown here is derived from an EMBL/GenBank/DDBJ whole genome shotgun (WGS) entry which is preliminary data.</text>
</comment>
<feature type="region of interest" description="Disordered" evidence="1">
    <location>
        <begin position="1265"/>
        <end position="1296"/>
    </location>
</feature>
<gene>
    <name evidence="4" type="ORF">ODALV1_LOCUS12658</name>
</gene>
<feature type="region of interest" description="Disordered" evidence="1">
    <location>
        <begin position="749"/>
        <end position="785"/>
    </location>
</feature>
<feature type="compositionally biased region" description="Basic and acidic residues" evidence="1">
    <location>
        <begin position="127"/>
        <end position="154"/>
    </location>
</feature>
<reference evidence="4 5" key="1">
    <citation type="submission" date="2024-08" db="EMBL/GenBank/DDBJ databases">
        <authorList>
            <person name="Cucini C."/>
            <person name="Frati F."/>
        </authorList>
    </citation>
    <scope>NUCLEOTIDE SEQUENCE [LARGE SCALE GENOMIC DNA]</scope>
</reference>
<feature type="region of interest" description="Disordered" evidence="1">
    <location>
        <begin position="107"/>
        <end position="155"/>
    </location>
</feature>
<feature type="compositionally biased region" description="Pro residues" evidence="1">
    <location>
        <begin position="1399"/>
        <end position="1408"/>
    </location>
</feature>
<keyword evidence="2" id="KW-1133">Transmembrane helix</keyword>
<feature type="region of interest" description="Disordered" evidence="1">
    <location>
        <begin position="1214"/>
        <end position="1243"/>
    </location>
</feature>
<name>A0ABP1QQ00_9HEXA</name>
<evidence type="ECO:0000313" key="5">
    <source>
        <dbReference type="Proteomes" id="UP001642540"/>
    </source>
</evidence>
<evidence type="ECO:0000259" key="3">
    <source>
        <dbReference type="PROSITE" id="PS01186"/>
    </source>
</evidence>
<feature type="compositionally biased region" description="Low complexity" evidence="1">
    <location>
        <begin position="1095"/>
        <end position="1116"/>
    </location>
</feature>
<protein>
    <recommendedName>
        <fullName evidence="3">EGF-like domain-containing protein</fullName>
    </recommendedName>
</protein>
<feature type="transmembrane region" description="Helical" evidence="2">
    <location>
        <begin position="1682"/>
        <end position="1704"/>
    </location>
</feature>